<dbReference type="PANTHER" id="PTHR30250:SF31">
    <property type="entry name" value="INNER MEMBRANE PROTEIN YGHQ"/>
    <property type="match status" value="1"/>
</dbReference>
<evidence type="ECO:0008006" key="10">
    <source>
        <dbReference type="Google" id="ProtNLM"/>
    </source>
</evidence>
<feature type="transmembrane region" description="Helical" evidence="7">
    <location>
        <begin position="249"/>
        <end position="272"/>
    </location>
</feature>
<feature type="transmembrane region" description="Helical" evidence="7">
    <location>
        <begin position="390"/>
        <end position="409"/>
    </location>
</feature>
<feature type="transmembrane region" description="Helical" evidence="7">
    <location>
        <begin position="320"/>
        <end position="342"/>
    </location>
</feature>
<feature type="transmembrane region" description="Helical" evidence="7">
    <location>
        <begin position="354"/>
        <end position="378"/>
    </location>
</feature>
<proteinExistence type="predicted"/>
<evidence type="ECO:0000313" key="8">
    <source>
        <dbReference type="EMBL" id="GGL37823.1"/>
    </source>
</evidence>
<keyword evidence="4 7" id="KW-1133">Transmembrane helix</keyword>
<evidence type="ECO:0000256" key="5">
    <source>
        <dbReference type="ARBA" id="ARBA00023136"/>
    </source>
</evidence>
<dbReference type="RefSeq" id="WP_188883775.1">
    <property type="nucleotide sequence ID" value="NZ_BMPF01000003.1"/>
</dbReference>
<accession>A0A830EWK3</accession>
<feature type="transmembrane region" description="Helical" evidence="7">
    <location>
        <begin position="183"/>
        <end position="202"/>
    </location>
</feature>
<dbReference type="PANTHER" id="PTHR30250">
    <property type="entry name" value="PST FAMILY PREDICTED COLANIC ACID TRANSPORTER"/>
    <property type="match status" value="1"/>
</dbReference>
<keyword evidence="3 7" id="KW-0812">Transmembrane</keyword>
<dbReference type="GO" id="GO:0005886">
    <property type="term" value="C:plasma membrane"/>
    <property type="evidence" value="ECO:0007669"/>
    <property type="project" value="UniProtKB-SubCell"/>
</dbReference>
<evidence type="ECO:0000256" key="3">
    <source>
        <dbReference type="ARBA" id="ARBA00022692"/>
    </source>
</evidence>
<feature type="transmembrane region" description="Helical" evidence="7">
    <location>
        <begin position="151"/>
        <end position="171"/>
    </location>
</feature>
<comment type="subcellular location">
    <subcellularLocation>
        <location evidence="1">Cell membrane</location>
        <topology evidence="1">Multi-pass membrane protein</topology>
    </subcellularLocation>
</comment>
<feature type="transmembrane region" description="Helical" evidence="7">
    <location>
        <begin position="78"/>
        <end position="98"/>
    </location>
</feature>
<dbReference type="AlphaFoldDB" id="A0A830EWK3"/>
<keyword evidence="9" id="KW-1185">Reference proteome</keyword>
<evidence type="ECO:0000256" key="1">
    <source>
        <dbReference type="ARBA" id="ARBA00004651"/>
    </source>
</evidence>
<keyword evidence="5 7" id="KW-0472">Membrane</keyword>
<feature type="transmembrane region" description="Helical" evidence="7">
    <location>
        <begin position="284"/>
        <end position="308"/>
    </location>
</feature>
<feature type="region of interest" description="Disordered" evidence="6">
    <location>
        <begin position="1"/>
        <end position="23"/>
    </location>
</feature>
<evidence type="ECO:0000313" key="9">
    <source>
        <dbReference type="Proteomes" id="UP000628840"/>
    </source>
</evidence>
<comment type="caution">
    <text evidence="8">The sequence shown here is derived from an EMBL/GenBank/DDBJ whole genome shotgun (WGS) entry which is preliminary data.</text>
</comment>
<evidence type="ECO:0000256" key="4">
    <source>
        <dbReference type="ARBA" id="ARBA00022989"/>
    </source>
</evidence>
<feature type="transmembrane region" description="Helical" evidence="7">
    <location>
        <begin position="415"/>
        <end position="438"/>
    </location>
</feature>
<dbReference type="InterPro" id="IPR050833">
    <property type="entry name" value="Poly_Biosynth_Transport"/>
</dbReference>
<feature type="transmembrane region" description="Helical" evidence="7">
    <location>
        <begin position="49"/>
        <end position="72"/>
    </location>
</feature>
<evidence type="ECO:0000256" key="6">
    <source>
        <dbReference type="SAM" id="MobiDB-lite"/>
    </source>
</evidence>
<feature type="compositionally biased region" description="Basic and acidic residues" evidence="6">
    <location>
        <begin position="1"/>
        <end position="15"/>
    </location>
</feature>
<name>A0A830EWK3_9EURY</name>
<keyword evidence="2" id="KW-1003">Cell membrane</keyword>
<gene>
    <name evidence="8" type="ORF">GCM10009037_21750</name>
</gene>
<feature type="transmembrane region" description="Helical" evidence="7">
    <location>
        <begin position="450"/>
        <end position="470"/>
    </location>
</feature>
<feature type="transmembrane region" description="Helical" evidence="7">
    <location>
        <begin position="208"/>
        <end position="228"/>
    </location>
</feature>
<dbReference type="Proteomes" id="UP000628840">
    <property type="component" value="Unassembled WGS sequence"/>
</dbReference>
<dbReference type="EMBL" id="BMPF01000003">
    <property type="protein sequence ID" value="GGL37823.1"/>
    <property type="molecule type" value="Genomic_DNA"/>
</dbReference>
<dbReference type="Pfam" id="PF13440">
    <property type="entry name" value="Polysacc_synt_3"/>
    <property type="match status" value="1"/>
</dbReference>
<evidence type="ECO:0000256" key="7">
    <source>
        <dbReference type="SAM" id="Phobius"/>
    </source>
</evidence>
<protein>
    <recommendedName>
        <fullName evidence="10">Membrane protein involved in the export of O-antigen and teichoic acid</fullName>
    </recommendedName>
</protein>
<feature type="transmembrane region" description="Helical" evidence="7">
    <location>
        <begin position="118"/>
        <end position="139"/>
    </location>
</feature>
<dbReference type="OrthoDB" id="112053at2157"/>
<reference evidence="8 9" key="1">
    <citation type="journal article" date="2019" name="Int. J. Syst. Evol. Microbiol.">
        <title>The Global Catalogue of Microorganisms (GCM) 10K type strain sequencing project: providing services to taxonomists for standard genome sequencing and annotation.</title>
        <authorList>
            <consortium name="The Broad Institute Genomics Platform"/>
            <consortium name="The Broad Institute Genome Sequencing Center for Infectious Disease"/>
            <person name="Wu L."/>
            <person name="Ma J."/>
        </authorList>
    </citation>
    <scope>NUCLEOTIDE SEQUENCE [LARGE SCALE GENOMIC DNA]</scope>
    <source>
        <strain evidence="8 9">JCM 19585</strain>
    </source>
</reference>
<organism evidence="8 9">
    <name type="scientific">Halarchaeum grantii</name>
    <dbReference type="NCBI Taxonomy" id="1193105"/>
    <lineage>
        <taxon>Archaea</taxon>
        <taxon>Methanobacteriati</taxon>
        <taxon>Methanobacteriota</taxon>
        <taxon>Stenosarchaea group</taxon>
        <taxon>Halobacteria</taxon>
        <taxon>Halobacteriales</taxon>
        <taxon>Halobacteriaceae</taxon>
    </lineage>
</organism>
<sequence>MTGRDDGDGDPRDEAEGAGAEARVRLPDESPFAAVAPTRPRQVDLARAGLLLTVVEALNVLVGFASTVYFAWALGASALGVFFLFDAVLNTVTTVTDFGLRDAVEKRISEGEAGDATLTAAVCLKLALLAPFVLLAYPLHPYVDAYVGAPLTLPLVAGVLVYEFGVLTLHVLRAELRVEETALLSFARLAVYVLVAVALVQFDYGVRALVYAFVASYAVLLAVGALRVSTGVARPGRAQFRSLVRYAKYNGVSALGGYVYNSMDLLVVGYFLTPAFVAAYELAWRVTAMLLLVANVVSNTVFAQLSAWHARDELDRVRATLADAVTASLVLVIPAFVGIALLSRELLGVLFGPAFTVAAAAFVVLAGEKLVTAVNVVLDAGVRAFDRPQAGAYATVGSATLNVALNVVLVPRYGLLGAASATAAAVCLHGVVLAVALSRLTPLAVDARDIGWCVGAALGMGGVIALARAFVDAGTLGGLAALVALGGVVYLALVLASARLRAKARGVVASLA</sequence>
<evidence type="ECO:0000256" key="2">
    <source>
        <dbReference type="ARBA" id="ARBA00022475"/>
    </source>
</evidence>
<feature type="transmembrane region" description="Helical" evidence="7">
    <location>
        <begin position="476"/>
        <end position="496"/>
    </location>
</feature>